<dbReference type="EMBL" id="LHZR01000051">
    <property type="protein sequence ID" value="KXV51207.1"/>
    <property type="molecule type" value="Genomic_DNA"/>
</dbReference>
<evidence type="ECO:0000313" key="2">
    <source>
        <dbReference type="Proteomes" id="UP000075636"/>
    </source>
</evidence>
<sequence>MAKLSIFSRDLSKVSEGEEIEVGPEGNTFFITTRGFTPAYRDTLYALRLEAARELNRSQRAGAGFYAPDALPPTTDDVCQGKAIARQCVLGVRGLDGADDQPVSVDDFRTMLESGNYPALTTLAIMAAGRVGSDRAEQAKAAAGN</sequence>
<protein>
    <submittedName>
        <fullName evidence="1">Uncharacterized protein</fullName>
    </submittedName>
</protein>
<organism evidence="1 2">
    <name type="scientific">Gluconobacter albidus</name>
    <dbReference type="NCBI Taxonomy" id="318683"/>
    <lineage>
        <taxon>Bacteria</taxon>
        <taxon>Pseudomonadati</taxon>
        <taxon>Pseudomonadota</taxon>
        <taxon>Alphaproteobacteria</taxon>
        <taxon>Acetobacterales</taxon>
        <taxon>Acetobacteraceae</taxon>
        <taxon>Gluconobacter</taxon>
    </lineage>
</organism>
<name>A0A149TNJ0_9PROT</name>
<proteinExistence type="predicted"/>
<accession>A0A149TNJ0</accession>
<dbReference type="Proteomes" id="UP000075636">
    <property type="component" value="Unassembled WGS sequence"/>
</dbReference>
<dbReference type="OrthoDB" id="7278448at2"/>
<comment type="caution">
    <text evidence="1">The sequence shown here is derived from an EMBL/GenBank/DDBJ whole genome shotgun (WGS) entry which is preliminary data.</text>
</comment>
<evidence type="ECO:0000313" key="1">
    <source>
        <dbReference type="EMBL" id="KXV51207.1"/>
    </source>
</evidence>
<reference evidence="1 2" key="1">
    <citation type="submission" date="2015-06" db="EMBL/GenBank/DDBJ databases">
        <title>Improved classification and identification of acetic acid bacteria using matrix-assisted laser desorption/ionization time-of-flight mass spectrometry; Gluconobacter nephelii and Gluconobacter uchimurae are later heterotypic synonyms of Gluconobacter japonicus and Gluconobacter oxydans, respectively.</title>
        <authorList>
            <person name="Li L."/>
            <person name="Cleenwerck I."/>
            <person name="De Vuyst L."/>
            <person name="Vandamme P."/>
        </authorList>
    </citation>
    <scope>NUCLEOTIDE SEQUENCE [LARGE SCALE GENOMIC DNA]</scope>
    <source>
        <strain evidence="1 2">LMG 1768</strain>
    </source>
</reference>
<dbReference type="PATRIC" id="fig|318683.6.peg.3414"/>
<dbReference type="AlphaFoldDB" id="A0A149TNJ0"/>
<dbReference type="RefSeq" id="WP_062105659.1">
    <property type="nucleotide sequence ID" value="NZ_LHZR01000051.1"/>
</dbReference>
<gene>
    <name evidence="1" type="ORF">AD945_00580</name>
</gene>